<comment type="caution">
    <text evidence="1">The sequence shown here is derived from an EMBL/GenBank/DDBJ whole genome shotgun (WGS) entry which is preliminary data.</text>
</comment>
<feature type="non-terminal residue" evidence="1">
    <location>
        <position position="581"/>
    </location>
</feature>
<evidence type="ECO:0000313" key="1">
    <source>
        <dbReference type="EMBL" id="KAF0696460.1"/>
    </source>
</evidence>
<sequence>MRVQAPPQWGLSVLAKSGLSRRQYAASILGCLYLALSTSSSAWYVTKAYPSFTNDLWWANYTANGHQAFVVDLFNAVLAIRPNGSVDVLASSATTDKSYTAAAATSDVYPMYARRLVLSDLTSVDYAVVNLRTMSASWFAYMATQYCWVDLAHEFEVAHTAERQQRCYMRHSTNGAVYIETVLRNLDWTDFTQNFGGPSGTFTVAFGSWLVKVPSGQKWLAVTSIARQTTSVDQEATYWRANGIELFQLQWQNRIQTGIDERIYIQNAWALQYDVVVKSIKNVPHTWTTLPMYWLTMGDFVYSLAVNRSLIRSANNSHVKKWTFSNLEDFIGLTDNYGNYVNQAQLFRTSVGPFGSVDMFVVAVPRSLAQLYESVRETIYTAMEVHPSYQVVVDAIPTVIYQPTPPSWASQPNSSFYGGSPLCLLNAPQPYIQQTFSFYDVCDYQLPFTVTVDWKAGVFASLANTISTAATCGLQTASLACFDHWQTIVNTSTTLMESSSLNIAMWHVAAADVKALNASIIQYTTSEADPTTWRLLHQPLLQDAAWAPFGWALLYDWVQSKREVVSFEGDVSTIVLMSSAD</sequence>
<reference evidence="1" key="1">
    <citation type="submission" date="2019-06" db="EMBL/GenBank/DDBJ databases">
        <title>Genomics analysis of Aphanomyces spp. identifies a new class of oomycete effector associated with host adaptation.</title>
        <authorList>
            <person name="Gaulin E."/>
        </authorList>
    </citation>
    <scope>NUCLEOTIDE SEQUENCE</scope>
    <source>
        <strain evidence="1">CBS 578.67</strain>
    </source>
</reference>
<organism evidence="1">
    <name type="scientific">Aphanomyces stellatus</name>
    <dbReference type="NCBI Taxonomy" id="120398"/>
    <lineage>
        <taxon>Eukaryota</taxon>
        <taxon>Sar</taxon>
        <taxon>Stramenopiles</taxon>
        <taxon>Oomycota</taxon>
        <taxon>Saprolegniomycetes</taxon>
        <taxon>Saprolegniales</taxon>
        <taxon>Verrucalvaceae</taxon>
        <taxon>Aphanomyces</taxon>
    </lineage>
</organism>
<name>A0A6A4YK17_9STRA</name>
<protein>
    <submittedName>
        <fullName evidence="1">Uncharacterized protein</fullName>
    </submittedName>
</protein>
<dbReference type="AlphaFoldDB" id="A0A6A4YK17"/>
<accession>A0A6A4YK17</accession>
<dbReference type="OrthoDB" id="78003at2759"/>
<proteinExistence type="predicted"/>
<gene>
    <name evidence="1" type="ORF">As57867_012733</name>
</gene>
<dbReference type="EMBL" id="VJMH01005394">
    <property type="protein sequence ID" value="KAF0696460.1"/>
    <property type="molecule type" value="Genomic_DNA"/>
</dbReference>